<dbReference type="InterPro" id="IPR017930">
    <property type="entry name" value="Myb_dom"/>
</dbReference>
<dbReference type="InterPro" id="IPR009057">
    <property type="entry name" value="Homeodomain-like_sf"/>
</dbReference>
<comment type="subcellular location">
    <subcellularLocation>
        <location evidence="1">Nucleus</location>
    </subcellularLocation>
</comment>
<gene>
    <name evidence="6" type="primary">DIVARICATA</name>
    <name evidence="6" type="ORF">CR513_22834</name>
</gene>
<evidence type="ECO:0000313" key="6">
    <source>
        <dbReference type="EMBL" id="RDX94750.1"/>
    </source>
</evidence>
<evidence type="ECO:0000259" key="4">
    <source>
        <dbReference type="PROSITE" id="PS51293"/>
    </source>
</evidence>
<dbReference type="OrthoDB" id="1921798at2759"/>
<dbReference type="GO" id="GO:0005634">
    <property type="term" value="C:nucleus"/>
    <property type="evidence" value="ECO:0007669"/>
    <property type="project" value="UniProtKB-SubCell"/>
</dbReference>
<dbReference type="PROSITE" id="PS51294">
    <property type="entry name" value="HTH_MYB"/>
    <property type="match status" value="1"/>
</dbReference>
<dbReference type="PANTHER" id="PTHR44042:SF54">
    <property type="entry name" value="MYB-LIKE DNA-BINDING DOMAIN, SHAQKYF CLASS PROTEIN"/>
    <property type="match status" value="1"/>
</dbReference>
<dbReference type="STRING" id="157652.A0A371GW06"/>
<dbReference type="AlphaFoldDB" id="A0A371GW06"/>
<feature type="domain" description="HTH myb-type" evidence="5">
    <location>
        <begin position="101"/>
        <end position="150"/>
    </location>
</feature>
<dbReference type="InterPro" id="IPR017884">
    <property type="entry name" value="SANT_dom"/>
</dbReference>
<accession>A0A371GW06</accession>
<dbReference type="Proteomes" id="UP000257109">
    <property type="component" value="Unassembled WGS sequence"/>
</dbReference>
<dbReference type="CDD" id="cd00167">
    <property type="entry name" value="SANT"/>
    <property type="match status" value="1"/>
</dbReference>
<reference evidence="6" key="1">
    <citation type="submission" date="2018-05" db="EMBL/GenBank/DDBJ databases">
        <title>Draft genome of Mucuna pruriens seed.</title>
        <authorList>
            <person name="Nnadi N.E."/>
            <person name="Vos R."/>
            <person name="Hasami M.H."/>
            <person name="Devisetty U.K."/>
            <person name="Aguiy J.C."/>
        </authorList>
    </citation>
    <scope>NUCLEOTIDE SEQUENCE [LARGE SCALE GENOMIC DNA]</scope>
    <source>
        <strain evidence="6">JCA_2017</strain>
    </source>
</reference>
<evidence type="ECO:0000256" key="1">
    <source>
        <dbReference type="ARBA" id="ARBA00004123"/>
    </source>
</evidence>
<dbReference type="Gene3D" id="1.10.10.60">
    <property type="entry name" value="Homeodomain-like"/>
    <property type="match status" value="1"/>
</dbReference>
<dbReference type="PROSITE" id="PS51293">
    <property type="entry name" value="SANT"/>
    <property type="match status" value="1"/>
</dbReference>
<name>A0A371GW06_MUCPR</name>
<sequence length="267" mass="29407">MLPEIIDLTDSPPSPPRVLTSVGRVELENASIPLMPSTNLNLSQTNQQQINSWPTSRNVDEPSQIVTGFQPSMQGGVVAILEPTPESYTHLVPHGTSLDEPWTQREHELFVMGLIRYGKGRWTKIAKDYVCNKTPQQVQSYAASFSRNLPLPPAYSAPYLMSRNWNLTVGPSASYSMPVIVNQSQQLFTLVPVSAPFILVPTYGEASNNTNTNTIMHGFQMQTIRTTASTSMNAIASANEEIDLELRLESSVAKGQHDLLFPGPLVI</sequence>
<proteinExistence type="predicted"/>
<evidence type="ECO:0000259" key="3">
    <source>
        <dbReference type="PROSITE" id="PS50090"/>
    </source>
</evidence>
<evidence type="ECO:0000256" key="2">
    <source>
        <dbReference type="ARBA" id="ARBA00023242"/>
    </source>
</evidence>
<organism evidence="6 7">
    <name type="scientific">Mucuna pruriens</name>
    <name type="common">Velvet bean</name>
    <name type="synonym">Dolichos pruriens</name>
    <dbReference type="NCBI Taxonomy" id="157652"/>
    <lineage>
        <taxon>Eukaryota</taxon>
        <taxon>Viridiplantae</taxon>
        <taxon>Streptophyta</taxon>
        <taxon>Embryophyta</taxon>
        <taxon>Tracheophyta</taxon>
        <taxon>Spermatophyta</taxon>
        <taxon>Magnoliopsida</taxon>
        <taxon>eudicotyledons</taxon>
        <taxon>Gunneridae</taxon>
        <taxon>Pentapetalae</taxon>
        <taxon>rosids</taxon>
        <taxon>fabids</taxon>
        <taxon>Fabales</taxon>
        <taxon>Fabaceae</taxon>
        <taxon>Papilionoideae</taxon>
        <taxon>50 kb inversion clade</taxon>
        <taxon>NPAAA clade</taxon>
        <taxon>indigoferoid/millettioid clade</taxon>
        <taxon>Phaseoleae</taxon>
        <taxon>Mucuna</taxon>
    </lineage>
</organism>
<feature type="non-terminal residue" evidence="6">
    <location>
        <position position="1"/>
    </location>
</feature>
<keyword evidence="2" id="KW-0539">Nucleus</keyword>
<dbReference type="EMBL" id="QJKJ01004294">
    <property type="protein sequence ID" value="RDX94750.1"/>
    <property type="molecule type" value="Genomic_DNA"/>
</dbReference>
<dbReference type="SMART" id="SM00717">
    <property type="entry name" value="SANT"/>
    <property type="match status" value="1"/>
</dbReference>
<protein>
    <submittedName>
        <fullName evidence="6">Transcription factor DIVARICATA</fullName>
    </submittedName>
</protein>
<dbReference type="PANTHER" id="PTHR44042">
    <property type="entry name" value="DUPLICATED HOMEODOMAIN-LIKE SUPERFAMILY PROTEIN-RELATED"/>
    <property type="match status" value="1"/>
</dbReference>
<evidence type="ECO:0000313" key="7">
    <source>
        <dbReference type="Proteomes" id="UP000257109"/>
    </source>
</evidence>
<feature type="domain" description="SANT" evidence="4">
    <location>
        <begin position="97"/>
        <end position="150"/>
    </location>
</feature>
<keyword evidence="7" id="KW-1185">Reference proteome</keyword>
<dbReference type="PROSITE" id="PS50090">
    <property type="entry name" value="MYB_LIKE"/>
    <property type="match status" value="1"/>
</dbReference>
<dbReference type="Pfam" id="PF00249">
    <property type="entry name" value="Myb_DNA-binding"/>
    <property type="match status" value="1"/>
</dbReference>
<dbReference type="SUPFAM" id="SSF46689">
    <property type="entry name" value="Homeodomain-like"/>
    <property type="match status" value="1"/>
</dbReference>
<evidence type="ECO:0000259" key="5">
    <source>
        <dbReference type="PROSITE" id="PS51294"/>
    </source>
</evidence>
<dbReference type="InterPro" id="IPR001005">
    <property type="entry name" value="SANT/Myb"/>
</dbReference>
<comment type="caution">
    <text evidence="6">The sequence shown here is derived from an EMBL/GenBank/DDBJ whole genome shotgun (WGS) entry which is preliminary data.</text>
</comment>
<feature type="domain" description="Myb-like" evidence="3">
    <location>
        <begin position="101"/>
        <end position="141"/>
    </location>
</feature>